<accession>A0A158KTH3</accession>
<protein>
    <submittedName>
        <fullName evidence="1">Uncharacterized protein</fullName>
    </submittedName>
</protein>
<comment type="caution">
    <text evidence="1">The sequence shown here is derived from an EMBL/GenBank/DDBJ whole genome shotgun (WGS) entry which is preliminary data.</text>
</comment>
<keyword evidence="2" id="KW-1185">Reference proteome</keyword>
<gene>
    <name evidence="1" type="ORF">AWB68_07090</name>
</gene>
<evidence type="ECO:0000313" key="2">
    <source>
        <dbReference type="Proteomes" id="UP000054770"/>
    </source>
</evidence>
<dbReference type="EMBL" id="FCON02000147">
    <property type="protein sequence ID" value="SAL83900.1"/>
    <property type="molecule type" value="Genomic_DNA"/>
</dbReference>
<proteinExistence type="predicted"/>
<dbReference type="AlphaFoldDB" id="A0A158KTH3"/>
<dbReference type="RefSeq" id="WP_235028679.1">
    <property type="nucleotide sequence ID" value="NZ_FCON02000147.1"/>
</dbReference>
<name>A0A158KTH3_9BURK</name>
<evidence type="ECO:0000313" key="1">
    <source>
        <dbReference type="EMBL" id="SAL83900.1"/>
    </source>
</evidence>
<sequence length="83" mass="8826">MLNNSSLSSIGKGQLAARPAHSLHYGGAVEGDFNEILALAREAGMLIITLDGQIGTEKYESIAGSLASFRRFANAMRTLFAEP</sequence>
<reference evidence="1" key="1">
    <citation type="submission" date="2016-01" db="EMBL/GenBank/DDBJ databases">
        <authorList>
            <person name="Peeters C."/>
        </authorList>
    </citation>
    <scope>NUCLEOTIDE SEQUENCE [LARGE SCALE GENOMIC DNA]</scope>
    <source>
        <strain evidence="1">LMG 22940</strain>
    </source>
</reference>
<organism evidence="1 2">
    <name type="scientific">Caballeronia choica</name>
    <dbReference type="NCBI Taxonomy" id="326476"/>
    <lineage>
        <taxon>Bacteria</taxon>
        <taxon>Pseudomonadati</taxon>
        <taxon>Pseudomonadota</taxon>
        <taxon>Betaproteobacteria</taxon>
        <taxon>Burkholderiales</taxon>
        <taxon>Burkholderiaceae</taxon>
        <taxon>Caballeronia</taxon>
    </lineage>
</organism>
<dbReference type="Proteomes" id="UP000054770">
    <property type="component" value="Unassembled WGS sequence"/>
</dbReference>